<evidence type="ECO:0000256" key="1">
    <source>
        <dbReference type="SAM" id="Coils"/>
    </source>
</evidence>
<accession>C5LFV1</accession>
<keyword evidence="1" id="KW-0175">Coiled coil</keyword>
<dbReference type="InterPro" id="IPR056292">
    <property type="entry name" value="DRC7_C"/>
</dbReference>
<evidence type="ECO:0000313" key="4">
    <source>
        <dbReference type="Proteomes" id="UP000007800"/>
    </source>
</evidence>
<name>C5LFV1_PERM5</name>
<dbReference type="AlphaFoldDB" id="C5LFV1"/>
<evidence type="ECO:0000259" key="2">
    <source>
        <dbReference type="Pfam" id="PF24671"/>
    </source>
</evidence>
<dbReference type="InParanoid" id="C5LFV1"/>
<dbReference type="RefSeq" id="XP_002772576.1">
    <property type="nucleotide sequence ID" value="XM_002772530.1"/>
</dbReference>
<protein>
    <recommendedName>
        <fullName evidence="2">Dynein regulatory complex subunit 7 C-terminal domain-containing protein</fullName>
    </recommendedName>
</protein>
<feature type="domain" description="Dynein regulatory complex subunit 7 C-terminal" evidence="2">
    <location>
        <begin position="10"/>
        <end position="84"/>
    </location>
</feature>
<reference evidence="3 4" key="1">
    <citation type="submission" date="2008-07" db="EMBL/GenBank/DDBJ databases">
        <authorList>
            <person name="El-Sayed N."/>
            <person name="Caler E."/>
            <person name="Inman J."/>
            <person name="Amedeo P."/>
            <person name="Hass B."/>
            <person name="Wortman J."/>
        </authorList>
    </citation>
    <scope>NUCLEOTIDE SEQUENCE [LARGE SCALE GENOMIC DNA]</scope>
    <source>
        <strain evidence="4">ATCC 50983 / TXsc</strain>
    </source>
</reference>
<sequence length="84" mass="9959">MPYLAEFRGEQLDALQAEFVVKKCKSDFRKRLLDRAAVIQKRLEEEQEALKKRRAQIQRRGGPEVQQGRAESDFEQYQTLAMFR</sequence>
<dbReference type="OrthoDB" id="10262874at2759"/>
<feature type="coiled-coil region" evidence="1">
    <location>
        <begin position="29"/>
        <end position="60"/>
    </location>
</feature>
<evidence type="ECO:0000313" key="3">
    <source>
        <dbReference type="EMBL" id="EER04392.1"/>
    </source>
</evidence>
<dbReference type="Proteomes" id="UP000007800">
    <property type="component" value="Unassembled WGS sequence"/>
</dbReference>
<dbReference type="EMBL" id="GG681673">
    <property type="protein sequence ID" value="EER04392.1"/>
    <property type="molecule type" value="Genomic_DNA"/>
</dbReference>
<dbReference type="Pfam" id="PF24671">
    <property type="entry name" value="DRC7_C"/>
    <property type="match status" value="1"/>
</dbReference>
<proteinExistence type="predicted"/>
<keyword evidence="4" id="KW-1185">Reference proteome</keyword>
<dbReference type="GeneID" id="9037048"/>
<gene>
    <name evidence="3" type="ORF">Pmar_PMAR014117</name>
</gene>
<organism evidence="4">
    <name type="scientific">Perkinsus marinus (strain ATCC 50983 / TXsc)</name>
    <dbReference type="NCBI Taxonomy" id="423536"/>
    <lineage>
        <taxon>Eukaryota</taxon>
        <taxon>Sar</taxon>
        <taxon>Alveolata</taxon>
        <taxon>Perkinsozoa</taxon>
        <taxon>Perkinsea</taxon>
        <taxon>Perkinsida</taxon>
        <taxon>Perkinsidae</taxon>
        <taxon>Perkinsus</taxon>
    </lineage>
</organism>